<dbReference type="SUPFAM" id="SSF51905">
    <property type="entry name" value="FAD/NAD(P)-binding domain"/>
    <property type="match status" value="1"/>
</dbReference>
<feature type="domain" description="FAD dependent oxidoreductase" evidence="2">
    <location>
        <begin position="8"/>
        <end position="297"/>
    </location>
</feature>
<protein>
    <submittedName>
        <fullName evidence="3">FAD-dependent oxidoreductase</fullName>
        <ecNumber evidence="3">1.-.-.-</ecNumber>
    </submittedName>
</protein>
<sequence>MTRDFGFVIVGGGILGSALAALAAGMGLEPLILRRSDADAPEADTLRNQGWLQSGIMYPINHFADESAYRTFAAQTFMAGRDLLKMCGLPVPEEGGLLGLREAFHVEQLARKRDLLRLSPYEFHQIEAADAKRMMGAHYEVGSTYYRIPDAPFNEAAVLRHFRNDAIRHGAIFVEVAQPARLERRADDVKITFEGREIVSPTVVVTAGAGSFGLMEQCGLALEGELQRTPLVVGEAPADMPAPILVDLGRGFSAVRHERGDALAPAVVMGTRTKHRHAGPPVRVIPRADQEEFATLIPPAFQASMAGGRFTAGYEVMPKRETGVSAYEPWIRPEGPVIFASPGRATVSALAAQQLLAAVLHRKAEGHGRTGMVDTADCRAWDHPIAMHYMPTYSFNDAEVQ</sequence>
<keyword evidence="1 3" id="KW-0560">Oxidoreductase</keyword>
<reference evidence="3 4" key="1">
    <citation type="submission" date="2023-07" db="EMBL/GenBank/DDBJ databases">
        <authorList>
            <person name="Kim M.K."/>
        </authorList>
    </citation>
    <scope>NUCLEOTIDE SEQUENCE [LARGE SCALE GENOMIC DNA]</scope>
    <source>
        <strain evidence="3 4">KR1UV-12</strain>
    </source>
</reference>
<dbReference type="Proteomes" id="UP001230685">
    <property type="component" value="Unassembled WGS sequence"/>
</dbReference>
<dbReference type="InterPro" id="IPR006076">
    <property type="entry name" value="FAD-dep_OxRdtase"/>
</dbReference>
<accession>A0ABT9ELT2</accession>
<organism evidence="3 4">
    <name type="scientific">Sphingomonas aurea</name>
    <dbReference type="NCBI Taxonomy" id="3063994"/>
    <lineage>
        <taxon>Bacteria</taxon>
        <taxon>Pseudomonadati</taxon>
        <taxon>Pseudomonadota</taxon>
        <taxon>Alphaproteobacteria</taxon>
        <taxon>Sphingomonadales</taxon>
        <taxon>Sphingomonadaceae</taxon>
        <taxon>Sphingomonas</taxon>
    </lineage>
</organism>
<dbReference type="InterPro" id="IPR036188">
    <property type="entry name" value="FAD/NAD-bd_sf"/>
</dbReference>
<dbReference type="Gene3D" id="3.30.9.10">
    <property type="entry name" value="D-Amino Acid Oxidase, subunit A, domain 2"/>
    <property type="match status" value="1"/>
</dbReference>
<keyword evidence="4" id="KW-1185">Reference proteome</keyword>
<gene>
    <name evidence="3" type="ORF">Q5H91_11115</name>
</gene>
<dbReference type="GO" id="GO:0016491">
    <property type="term" value="F:oxidoreductase activity"/>
    <property type="evidence" value="ECO:0007669"/>
    <property type="project" value="UniProtKB-KW"/>
</dbReference>
<evidence type="ECO:0000313" key="4">
    <source>
        <dbReference type="Proteomes" id="UP001230685"/>
    </source>
</evidence>
<dbReference type="Pfam" id="PF01266">
    <property type="entry name" value="DAO"/>
    <property type="match status" value="1"/>
</dbReference>
<evidence type="ECO:0000313" key="3">
    <source>
        <dbReference type="EMBL" id="MDP1027766.1"/>
    </source>
</evidence>
<dbReference type="EC" id="1.-.-.-" evidence="3"/>
<comment type="caution">
    <text evidence="3">The sequence shown here is derived from an EMBL/GenBank/DDBJ whole genome shotgun (WGS) entry which is preliminary data.</text>
</comment>
<dbReference type="RefSeq" id="WP_305173476.1">
    <property type="nucleotide sequence ID" value="NZ_JAUUDS010000005.1"/>
</dbReference>
<dbReference type="EMBL" id="JAUUDS010000005">
    <property type="protein sequence ID" value="MDP1027766.1"/>
    <property type="molecule type" value="Genomic_DNA"/>
</dbReference>
<evidence type="ECO:0000259" key="2">
    <source>
        <dbReference type="Pfam" id="PF01266"/>
    </source>
</evidence>
<dbReference type="Gene3D" id="3.50.50.60">
    <property type="entry name" value="FAD/NAD(P)-binding domain"/>
    <property type="match status" value="1"/>
</dbReference>
<evidence type="ECO:0000256" key="1">
    <source>
        <dbReference type="ARBA" id="ARBA00023002"/>
    </source>
</evidence>
<name>A0ABT9ELT2_9SPHN</name>
<proteinExistence type="predicted"/>